<feature type="coiled-coil region" evidence="1">
    <location>
        <begin position="704"/>
        <end position="733"/>
    </location>
</feature>
<feature type="compositionally biased region" description="Polar residues" evidence="2">
    <location>
        <begin position="610"/>
        <end position="629"/>
    </location>
</feature>
<evidence type="ECO:0000313" key="4">
    <source>
        <dbReference type="Proteomes" id="UP000007801"/>
    </source>
</evidence>
<dbReference type="EMBL" id="CH902630">
    <property type="protein sequence ID" value="EDV38636.1"/>
    <property type="molecule type" value="Genomic_DNA"/>
</dbReference>
<feature type="compositionally biased region" description="Polar residues" evidence="2">
    <location>
        <begin position="203"/>
        <end position="216"/>
    </location>
</feature>
<dbReference type="OrthoDB" id="7873310at2759"/>
<accession>B3MY21</accession>
<proteinExistence type="predicted"/>
<feature type="region of interest" description="Disordered" evidence="2">
    <location>
        <begin position="203"/>
        <end position="264"/>
    </location>
</feature>
<feature type="region of interest" description="Disordered" evidence="2">
    <location>
        <begin position="1"/>
        <end position="72"/>
    </location>
</feature>
<feature type="region of interest" description="Disordered" evidence="2">
    <location>
        <begin position="573"/>
        <end position="638"/>
    </location>
</feature>
<feature type="region of interest" description="Disordered" evidence="2">
    <location>
        <begin position="281"/>
        <end position="300"/>
    </location>
</feature>
<feature type="compositionally biased region" description="Low complexity" evidence="2">
    <location>
        <begin position="1000"/>
        <end position="1037"/>
    </location>
</feature>
<name>B3MY21_DROAN</name>
<dbReference type="InParanoid" id="B3MY21"/>
<feature type="compositionally biased region" description="Polar residues" evidence="2">
    <location>
        <begin position="308"/>
        <end position="324"/>
    </location>
</feature>
<protein>
    <submittedName>
        <fullName evidence="3">Uncharacterized protein</fullName>
    </submittedName>
</protein>
<feature type="region of interest" description="Disordered" evidence="2">
    <location>
        <begin position="306"/>
        <end position="369"/>
    </location>
</feature>
<dbReference type="AlphaFoldDB" id="B3MY21"/>
<keyword evidence="1" id="KW-0175">Coiled coil</keyword>
<feature type="compositionally biased region" description="Low complexity" evidence="2">
    <location>
        <begin position="231"/>
        <end position="250"/>
    </location>
</feature>
<feature type="region of interest" description="Disordered" evidence="2">
    <location>
        <begin position="809"/>
        <end position="844"/>
    </location>
</feature>
<evidence type="ECO:0000256" key="2">
    <source>
        <dbReference type="SAM" id="MobiDB-lite"/>
    </source>
</evidence>
<gene>
    <name evidence="3" type="primary">Dana\GF19562</name>
    <name evidence="3" type="synonym">dana_GLEANR_21604</name>
    <name evidence="3" type="ORF">GF19562</name>
</gene>
<feature type="region of interest" description="Disordered" evidence="2">
    <location>
        <begin position="401"/>
        <end position="524"/>
    </location>
</feature>
<evidence type="ECO:0000313" key="3">
    <source>
        <dbReference type="EMBL" id="EDV38636.1"/>
    </source>
</evidence>
<dbReference type="KEGG" id="dan:6502318"/>
<dbReference type="OMA" id="NEVKWIM"/>
<sequence length="1073" mass="113696">MDMSKFFGAIRRNPPDRGSRMAGPPGGARNEPELASGSAARRTRRPYGGGGGVSGATGGTGTGAGGGGGGGSGAGTGAGGGGVNGALPKRTIPGMATRTRGLPVEEGIQTGGGGGGGVGGAVGGGTIPLGGIIDVGRVVGTGCPLGRRVSTTGGGATAMQQNPITGAFRRRQITLPAPRVAAPRRPSEVKWIMMPVQNFIQCSESSSEDNSVNQDTSQDEGDGGTARRSKGGQTESRSTGSTSSSSSYESLNNYPHVQESGHSHARLGRMLLAEELQEAQWRQMNHRRPRTQSPPEHDFENRYASGLLSCTPSPETKSQASRESLSPRLCHGYPSDSSSPDEASSSTNSSKISSLSTSGSECQTGSATSERVARAVERIMGGNGPKAIKLTSTVIKILPEMGVRRPEPAPHTMEPLDEDANPPPPPLPESRQVQADPEKGHLDERDKLQAKLHSVFQSRRETPVKTAAGTPKRPPKHPSQPAHSQGSKSSNQVVTSHLTNRLKEVTQSRIRVKSSPKEAPPTRKTSIYLLMNHMKNPQITRTNIHPKDPGPKDTRKNQMKILAKNHSLVNVPKNPVKKARNPQGHPGNLGNERTLVKGPAPKPPVPVSLNRIQRPTTAQQQRLPTSGATQPPPQRRPLNEILGAGGKIVQMSQHKVPKTMEDGVDMSYQYFVSIPLKRGRKPQVVRYLYRPMVRNLNGPPAPTKRSLRRAKRKAEAEAAAAAAEAAAAAAAEQGSQEAGVESMAADPDLVALGGVPVLLEEPAKELPNEKPRRCLDPEAVLNAPYEEPPLKLEAKYMPMLEKLAQMPYPEERHGRRRRRRRARVAGGSEQVAQPTSPFGDGGYPEQLPAQYRHLGGICRACDTARGAGGVRTAAGNSVFEGRRGLSSLWPRAQIRPEMRSSLINYRPHPTRLNTVIGIPISYHTPVFLGQARADCGTGSSTGSFVLPACGDAVEPEEPMIRAVTYEDVQQEELAESSDPHRRSGSNVRKSVSFRPEHELSASPSAGCAASGTPSSGSGSSSGSGTSISISSLSSGFLAAGGQGGRGKVKGRRASRKSKAKAKGKSKPRGKNRR</sequence>
<feature type="region of interest" description="Disordered" evidence="2">
    <location>
        <begin position="969"/>
        <end position="1073"/>
    </location>
</feature>
<feature type="compositionally biased region" description="Basic and acidic residues" evidence="2">
    <location>
        <begin position="436"/>
        <end position="449"/>
    </location>
</feature>
<dbReference type="HOGENOM" id="CLU_288742_0_0_1"/>
<feature type="compositionally biased region" description="Low complexity" evidence="2">
    <location>
        <begin position="335"/>
        <end position="360"/>
    </location>
</feature>
<dbReference type="Proteomes" id="UP000007801">
    <property type="component" value="Unassembled WGS sequence"/>
</dbReference>
<dbReference type="PhylomeDB" id="B3MY21"/>
<reference evidence="3 4" key="1">
    <citation type="journal article" date="2007" name="Nature">
        <title>Evolution of genes and genomes on the Drosophila phylogeny.</title>
        <authorList>
            <consortium name="Drosophila 12 Genomes Consortium"/>
            <person name="Clark A.G."/>
            <person name="Eisen M.B."/>
            <person name="Smith D.R."/>
            <person name="Bergman C.M."/>
            <person name="Oliver B."/>
            <person name="Markow T.A."/>
            <person name="Kaufman T.C."/>
            <person name="Kellis M."/>
            <person name="Gelbart W."/>
            <person name="Iyer V.N."/>
            <person name="Pollard D.A."/>
            <person name="Sackton T.B."/>
            <person name="Larracuente A.M."/>
            <person name="Singh N.D."/>
            <person name="Abad J.P."/>
            <person name="Abt D.N."/>
            <person name="Adryan B."/>
            <person name="Aguade M."/>
            <person name="Akashi H."/>
            <person name="Anderson W.W."/>
            <person name="Aquadro C.F."/>
            <person name="Ardell D.H."/>
            <person name="Arguello R."/>
            <person name="Artieri C.G."/>
            <person name="Barbash D.A."/>
            <person name="Barker D."/>
            <person name="Barsanti P."/>
            <person name="Batterham P."/>
            <person name="Batzoglou S."/>
            <person name="Begun D."/>
            <person name="Bhutkar A."/>
            <person name="Blanco E."/>
            <person name="Bosak S.A."/>
            <person name="Bradley R.K."/>
            <person name="Brand A.D."/>
            <person name="Brent M.R."/>
            <person name="Brooks A.N."/>
            <person name="Brown R.H."/>
            <person name="Butlin R.K."/>
            <person name="Caggese C."/>
            <person name="Calvi B.R."/>
            <person name="Bernardo de Carvalho A."/>
            <person name="Caspi A."/>
            <person name="Castrezana S."/>
            <person name="Celniker S.E."/>
            <person name="Chang J.L."/>
            <person name="Chapple C."/>
            <person name="Chatterji S."/>
            <person name="Chinwalla A."/>
            <person name="Civetta A."/>
            <person name="Clifton S.W."/>
            <person name="Comeron J.M."/>
            <person name="Costello J.C."/>
            <person name="Coyne J.A."/>
            <person name="Daub J."/>
            <person name="David R.G."/>
            <person name="Delcher A.L."/>
            <person name="Delehaunty K."/>
            <person name="Do C.B."/>
            <person name="Ebling H."/>
            <person name="Edwards K."/>
            <person name="Eickbush T."/>
            <person name="Evans J.D."/>
            <person name="Filipski A."/>
            <person name="Findeiss S."/>
            <person name="Freyhult E."/>
            <person name="Fulton L."/>
            <person name="Fulton R."/>
            <person name="Garcia A.C."/>
            <person name="Gardiner A."/>
            <person name="Garfield D.A."/>
            <person name="Garvin B.E."/>
            <person name="Gibson G."/>
            <person name="Gilbert D."/>
            <person name="Gnerre S."/>
            <person name="Godfrey J."/>
            <person name="Good R."/>
            <person name="Gotea V."/>
            <person name="Gravely B."/>
            <person name="Greenberg A.J."/>
            <person name="Griffiths-Jones S."/>
            <person name="Gross S."/>
            <person name="Guigo R."/>
            <person name="Gustafson E.A."/>
            <person name="Haerty W."/>
            <person name="Hahn M.W."/>
            <person name="Halligan D.L."/>
            <person name="Halpern A.L."/>
            <person name="Halter G.M."/>
            <person name="Han M.V."/>
            <person name="Heger A."/>
            <person name="Hillier L."/>
            <person name="Hinrichs A.S."/>
            <person name="Holmes I."/>
            <person name="Hoskins R.A."/>
            <person name="Hubisz M.J."/>
            <person name="Hultmark D."/>
            <person name="Huntley M.A."/>
            <person name="Jaffe D.B."/>
            <person name="Jagadeeshan S."/>
            <person name="Jeck W.R."/>
            <person name="Johnson J."/>
            <person name="Jones C.D."/>
            <person name="Jordan W.C."/>
            <person name="Karpen G.H."/>
            <person name="Kataoka E."/>
            <person name="Keightley P.D."/>
            <person name="Kheradpour P."/>
            <person name="Kirkness E.F."/>
            <person name="Koerich L.B."/>
            <person name="Kristiansen K."/>
            <person name="Kudrna D."/>
            <person name="Kulathinal R.J."/>
            <person name="Kumar S."/>
            <person name="Kwok R."/>
            <person name="Lander E."/>
            <person name="Langley C.H."/>
            <person name="Lapoint R."/>
            <person name="Lazzaro B.P."/>
            <person name="Lee S.J."/>
            <person name="Levesque L."/>
            <person name="Li R."/>
            <person name="Lin C.F."/>
            <person name="Lin M.F."/>
            <person name="Lindblad-Toh K."/>
            <person name="Llopart A."/>
            <person name="Long M."/>
            <person name="Low L."/>
            <person name="Lozovsky E."/>
            <person name="Lu J."/>
            <person name="Luo M."/>
            <person name="Machado C.A."/>
            <person name="Makalowski W."/>
            <person name="Marzo M."/>
            <person name="Matsuda M."/>
            <person name="Matzkin L."/>
            <person name="McAllister B."/>
            <person name="McBride C.S."/>
            <person name="McKernan B."/>
            <person name="McKernan K."/>
            <person name="Mendez-Lago M."/>
            <person name="Minx P."/>
            <person name="Mollenhauer M.U."/>
            <person name="Montooth K."/>
            <person name="Mount S.M."/>
            <person name="Mu X."/>
            <person name="Myers E."/>
            <person name="Negre B."/>
            <person name="Newfeld S."/>
            <person name="Nielsen R."/>
            <person name="Noor M.A."/>
            <person name="O'Grady P."/>
            <person name="Pachter L."/>
            <person name="Papaceit M."/>
            <person name="Parisi M.J."/>
            <person name="Parisi M."/>
            <person name="Parts L."/>
            <person name="Pedersen J.S."/>
            <person name="Pesole G."/>
            <person name="Phillippy A.M."/>
            <person name="Ponting C.P."/>
            <person name="Pop M."/>
            <person name="Porcelli D."/>
            <person name="Powell J.R."/>
            <person name="Prohaska S."/>
            <person name="Pruitt K."/>
            <person name="Puig M."/>
            <person name="Quesneville H."/>
            <person name="Ram K.R."/>
            <person name="Rand D."/>
            <person name="Rasmussen M.D."/>
            <person name="Reed L.K."/>
            <person name="Reenan R."/>
            <person name="Reily A."/>
            <person name="Remington K.A."/>
            <person name="Rieger T.T."/>
            <person name="Ritchie M.G."/>
            <person name="Robin C."/>
            <person name="Rogers Y.H."/>
            <person name="Rohde C."/>
            <person name="Rozas J."/>
            <person name="Rubenfield M.J."/>
            <person name="Ruiz A."/>
            <person name="Russo S."/>
            <person name="Salzberg S.L."/>
            <person name="Sanchez-Gracia A."/>
            <person name="Saranga D.J."/>
            <person name="Sato H."/>
            <person name="Schaeffer S.W."/>
            <person name="Schatz M.C."/>
            <person name="Schlenke T."/>
            <person name="Schwartz R."/>
            <person name="Segarra C."/>
            <person name="Singh R.S."/>
            <person name="Sirot L."/>
            <person name="Sirota M."/>
            <person name="Sisneros N.B."/>
            <person name="Smith C.D."/>
            <person name="Smith T.F."/>
            <person name="Spieth J."/>
            <person name="Stage D.E."/>
            <person name="Stark A."/>
            <person name="Stephan W."/>
            <person name="Strausberg R.L."/>
            <person name="Strempel S."/>
            <person name="Sturgill D."/>
            <person name="Sutton G."/>
            <person name="Sutton G.G."/>
            <person name="Tao W."/>
            <person name="Teichmann S."/>
            <person name="Tobari Y.N."/>
            <person name="Tomimura Y."/>
            <person name="Tsolas J.M."/>
            <person name="Valente V.L."/>
            <person name="Venter E."/>
            <person name="Venter J.C."/>
            <person name="Vicario S."/>
            <person name="Vieira F.G."/>
            <person name="Vilella A.J."/>
            <person name="Villasante A."/>
            <person name="Walenz B."/>
            <person name="Wang J."/>
            <person name="Wasserman M."/>
            <person name="Watts T."/>
            <person name="Wilson D."/>
            <person name="Wilson R.K."/>
            <person name="Wing R.A."/>
            <person name="Wolfner M.F."/>
            <person name="Wong A."/>
            <person name="Wong G.K."/>
            <person name="Wu C.I."/>
            <person name="Wu G."/>
            <person name="Yamamoto D."/>
            <person name="Yang H.P."/>
            <person name="Yang S.P."/>
            <person name="Yorke J.A."/>
            <person name="Yoshida K."/>
            <person name="Zdobnov E."/>
            <person name="Zhang P."/>
            <person name="Zhang Y."/>
            <person name="Zimin A.V."/>
            <person name="Baldwin J."/>
            <person name="Abdouelleil A."/>
            <person name="Abdulkadir J."/>
            <person name="Abebe A."/>
            <person name="Abera B."/>
            <person name="Abreu J."/>
            <person name="Acer S.C."/>
            <person name="Aftuck L."/>
            <person name="Alexander A."/>
            <person name="An P."/>
            <person name="Anderson E."/>
            <person name="Anderson S."/>
            <person name="Arachi H."/>
            <person name="Azer M."/>
            <person name="Bachantsang P."/>
            <person name="Barry A."/>
            <person name="Bayul T."/>
            <person name="Berlin A."/>
            <person name="Bessette D."/>
            <person name="Bloom T."/>
            <person name="Blye J."/>
            <person name="Boguslavskiy L."/>
            <person name="Bonnet C."/>
            <person name="Boukhgalter B."/>
            <person name="Bourzgui I."/>
            <person name="Brown A."/>
            <person name="Cahill P."/>
            <person name="Channer S."/>
            <person name="Cheshatsang Y."/>
            <person name="Chuda L."/>
            <person name="Citroen M."/>
            <person name="Collymore A."/>
            <person name="Cooke P."/>
            <person name="Costello M."/>
            <person name="D'Aco K."/>
            <person name="Daza R."/>
            <person name="De Haan G."/>
            <person name="DeGray S."/>
            <person name="DeMaso C."/>
            <person name="Dhargay N."/>
            <person name="Dooley K."/>
            <person name="Dooley E."/>
            <person name="Doricent M."/>
            <person name="Dorje P."/>
            <person name="Dorjee K."/>
            <person name="Dupes A."/>
            <person name="Elong R."/>
            <person name="Falk J."/>
            <person name="Farina A."/>
            <person name="Faro S."/>
            <person name="Ferguson D."/>
            <person name="Fisher S."/>
            <person name="Foley C.D."/>
            <person name="Franke A."/>
            <person name="Friedrich D."/>
            <person name="Gadbois L."/>
            <person name="Gearin G."/>
            <person name="Gearin C.R."/>
            <person name="Giannoukos G."/>
            <person name="Goode T."/>
            <person name="Graham J."/>
            <person name="Grandbois E."/>
            <person name="Grewal S."/>
            <person name="Gyaltsen K."/>
            <person name="Hafez N."/>
            <person name="Hagos B."/>
            <person name="Hall J."/>
            <person name="Henson C."/>
            <person name="Hollinger A."/>
            <person name="Honan T."/>
            <person name="Huard M.D."/>
            <person name="Hughes L."/>
            <person name="Hurhula B."/>
            <person name="Husby M.E."/>
            <person name="Kamat A."/>
            <person name="Kanga B."/>
            <person name="Kashin S."/>
            <person name="Khazanovich D."/>
            <person name="Kisner P."/>
            <person name="Lance K."/>
            <person name="Lara M."/>
            <person name="Lee W."/>
            <person name="Lennon N."/>
            <person name="Letendre F."/>
            <person name="LeVine R."/>
            <person name="Lipovsky A."/>
            <person name="Liu X."/>
            <person name="Liu J."/>
            <person name="Liu S."/>
            <person name="Lokyitsang T."/>
            <person name="Lokyitsang Y."/>
            <person name="Lubonja R."/>
            <person name="Lui A."/>
            <person name="MacDonald P."/>
            <person name="Magnisalis V."/>
            <person name="Maru K."/>
            <person name="Matthews C."/>
            <person name="McCusker W."/>
            <person name="McDonough S."/>
            <person name="Mehta T."/>
            <person name="Meldrim J."/>
            <person name="Meneus L."/>
            <person name="Mihai O."/>
            <person name="Mihalev A."/>
            <person name="Mihova T."/>
            <person name="Mittelman R."/>
            <person name="Mlenga V."/>
            <person name="Montmayeur A."/>
            <person name="Mulrain L."/>
            <person name="Navidi A."/>
            <person name="Naylor J."/>
            <person name="Negash T."/>
            <person name="Nguyen T."/>
            <person name="Nguyen N."/>
            <person name="Nicol R."/>
            <person name="Norbu C."/>
            <person name="Norbu N."/>
            <person name="Novod N."/>
            <person name="O'Neill B."/>
            <person name="Osman S."/>
            <person name="Markiewicz E."/>
            <person name="Oyono O.L."/>
            <person name="Patti C."/>
            <person name="Phunkhang P."/>
            <person name="Pierre F."/>
            <person name="Priest M."/>
            <person name="Raghuraman S."/>
            <person name="Rege F."/>
            <person name="Reyes R."/>
            <person name="Rise C."/>
            <person name="Rogov P."/>
            <person name="Ross K."/>
            <person name="Ryan E."/>
            <person name="Settipalli S."/>
            <person name="Shea T."/>
            <person name="Sherpa N."/>
            <person name="Shi L."/>
            <person name="Shih D."/>
            <person name="Sparrow T."/>
            <person name="Spaulding J."/>
            <person name="Stalker J."/>
            <person name="Stange-Thomann N."/>
            <person name="Stavropoulos S."/>
            <person name="Stone C."/>
            <person name="Strader C."/>
            <person name="Tesfaye S."/>
            <person name="Thomson T."/>
            <person name="Thoulutsang Y."/>
            <person name="Thoulutsang D."/>
            <person name="Topham K."/>
            <person name="Topping I."/>
            <person name="Tsamla T."/>
            <person name="Vassiliev H."/>
            <person name="Vo A."/>
            <person name="Wangchuk T."/>
            <person name="Wangdi T."/>
            <person name="Weiand M."/>
            <person name="Wilkinson J."/>
            <person name="Wilson A."/>
            <person name="Yadav S."/>
            <person name="Young G."/>
            <person name="Yu Q."/>
            <person name="Zembek L."/>
            <person name="Zhong D."/>
            <person name="Zimmer A."/>
            <person name="Zwirko Z."/>
            <person name="Jaffe D.B."/>
            <person name="Alvarez P."/>
            <person name="Brockman W."/>
            <person name="Butler J."/>
            <person name="Chin C."/>
            <person name="Gnerre S."/>
            <person name="Grabherr M."/>
            <person name="Kleber M."/>
            <person name="Mauceli E."/>
            <person name="MacCallum I."/>
        </authorList>
    </citation>
    <scope>NUCLEOTIDE SEQUENCE [LARGE SCALE GENOMIC DNA]</scope>
    <source>
        <strain evidence="4">Tucson 14024-0371.13</strain>
    </source>
</reference>
<feature type="compositionally biased region" description="Basic residues" evidence="2">
    <location>
        <begin position="814"/>
        <end position="823"/>
    </location>
</feature>
<keyword evidence="4" id="KW-1185">Reference proteome</keyword>
<evidence type="ECO:0000256" key="1">
    <source>
        <dbReference type="SAM" id="Coils"/>
    </source>
</evidence>
<feature type="compositionally biased region" description="Polar residues" evidence="2">
    <location>
        <begin position="481"/>
        <end position="500"/>
    </location>
</feature>
<dbReference type="GeneID" id="6502318"/>
<feature type="compositionally biased region" description="Gly residues" evidence="2">
    <location>
        <begin position="47"/>
        <end position="72"/>
    </location>
</feature>
<organism evidence="3 4">
    <name type="scientific">Drosophila ananassae</name>
    <name type="common">Fruit fly</name>
    <dbReference type="NCBI Taxonomy" id="7217"/>
    <lineage>
        <taxon>Eukaryota</taxon>
        <taxon>Metazoa</taxon>
        <taxon>Ecdysozoa</taxon>
        <taxon>Arthropoda</taxon>
        <taxon>Hexapoda</taxon>
        <taxon>Insecta</taxon>
        <taxon>Pterygota</taxon>
        <taxon>Neoptera</taxon>
        <taxon>Endopterygota</taxon>
        <taxon>Diptera</taxon>
        <taxon>Brachycera</taxon>
        <taxon>Muscomorpha</taxon>
        <taxon>Ephydroidea</taxon>
        <taxon>Drosophilidae</taxon>
        <taxon>Drosophila</taxon>
        <taxon>Sophophora</taxon>
    </lineage>
</organism>
<feature type="compositionally biased region" description="Basic residues" evidence="2">
    <location>
        <begin position="1046"/>
        <end position="1073"/>
    </location>
</feature>